<name>E6TVF5_EVAC2</name>
<evidence type="ECO:0000313" key="1">
    <source>
        <dbReference type="EMBL" id="ADU30972.1"/>
    </source>
</evidence>
<keyword evidence="2" id="KW-1185">Reference proteome</keyword>
<organism evidence="1 2">
    <name type="scientific">Evansella cellulosilytica (strain ATCC 21833 / DSM 2522 / FERM P-1141 / JCM 9156 / N-4)</name>
    <name type="common">Bacillus cellulosilyticus</name>
    <dbReference type="NCBI Taxonomy" id="649639"/>
    <lineage>
        <taxon>Bacteria</taxon>
        <taxon>Bacillati</taxon>
        <taxon>Bacillota</taxon>
        <taxon>Bacilli</taxon>
        <taxon>Bacillales</taxon>
        <taxon>Bacillaceae</taxon>
        <taxon>Evansella</taxon>
    </lineage>
</organism>
<dbReference type="AlphaFoldDB" id="E6TVF5"/>
<reference evidence="1" key="1">
    <citation type="submission" date="2010-12" db="EMBL/GenBank/DDBJ databases">
        <title>Complete sequence of Bacillus cellulosilyticus DSM 2522.</title>
        <authorList>
            <consortium name="US DOE Joint Genome Institute"/>
            <person name="Lucas S."/>
            <person name="Copeland A."/>
            <person name="Lapidus A."/>
            <person name="Cheng J.-F."/>
            <person name="Bruce D."/>
            <person name="Goodwin L."/>
            <person name="Pitluck S."/>
            <person name="Chertkov O."/>
            <person name="Detter J.C."/>
            <person name="Han C."/>
            <person name="Tapia R."/>
            <person name="Land M."/>
            <person name="Hauser L."/>
            <person name="Jeffries C."/>
            <person name="Kyrpides N."/>
            <person name="Ivanova N."/>
            <person name="Mikhailova N."/>
            <person name="Brumm P."/>
            <person name="Mead D."/>
            <person name="Woyke T."/>
        </authorList>
    </citation>
    <scope>NUCLEOTIDE SEQUENCE [LARGE SCALE GENOMIC DNA]</scope>
    <source>
        <strain evidence="1">DSM 2522</strain>
    </source>
</reference>
<dbReference type="KEGG" id="bco:Bcell_2717"/>
<protein>
    <submittedName>
        <fullName evidence="1">Uncharacterized protein</fullName>
    </submittedName>
</protein>
<gene>
    <name evidence="1" type="ordered locus">Bcell_2717</name>
</gene>
<dbReference type="RefSeq" id="WP_013489305.1">
    <property type="nucleotide sequence ID" value="NC_014829.1"/>
</dbReference>
<dbReference type="HOGENOM" id="CLU_3040292_0_0_9"/>
<accession>E6TVF5</accession>
<dbReference type="Proteomes" id="UP000001401">
    <property type="component" value="Chromosome"/>
</dbReference>
<sequence>METNNKFMYWYRIVTEKVIQLMDFTNGTIVKIPESKIDEVEAYGKYKRGNCLDI</sequence>
<evidence type="ECO:0000313" key="2">
    <source>
        <dbReference type="Proteomes" id="UP000001401"/>
    </source>
</evidence>
<dbReference type="EMBL" id="CP002394">
    <property type="protein sequence ID" value="ADU30972.1"/>
    <property type="molecule type" value="Genomic_DNA"/>
</dbReference>
<proteinExistence type="predicted"/>